<comment type="caution">
    <text evidence="11">The sequence shown here is derived from an EMBL/GenBank/DDBJ whole genome shotgun (WGS) entry which is preliminary data.</text>
</comment>
<gene>
    <name evidence="11" type="primary">malQ</name>
    <name evidence="11" type="ORF">C7H19_04180</name>
</gene>
<evidence type="ECO:0000256" key="8">
    <source>
        <dbReference type="ARBA" id="ARBA00031423"/>
    </source>
</evidence>
<reference evidence="11 12" key="1">
    <citation type="submission" date="2018-03" db="EMBL/GenBank/DDBJ databases">
        <title>The ancient ancestry and fast evolution of plastids.</title>
        <authorList>
            <person name="Moore K.R."/>
            <person name="Magnabosco C."/>
            <person name="Momper L."/>
            <person name="Gold D.A."/>
            <person name="Bosak T."/>
            <person name="Fournier G.P."/>
        </authorList>
    </citation>
    <scope>NUCLEOTIDE SEQUENCE [LARGE SCALE GENOMIC DNA]</scope>
    <source>
        <strain evidence="11 12">CCALA 016</strain>
    </source>
</reference>
<keyword evidence="6 10" id="KW-0808">Transferase</keyword>
<evidence type="ECO:0000256" key="6">
    <source>
        <dbReference type="ARBA" id="ARBA00022679"/>
    </source>
</evidence>
<evidence type="ECO:0000256" key="7">
    <source>
        <dbReference type="ARBA" id="ARBA00023277"/>
    </source>
</evidence>
<dbReference type="Pfam" id="PF02446">
    <property type="entry name" value="Glyco_hydro_77"/>
    <property type="match status" value="1"/>
</dbReference>
<evidence type="ECO:0000256" key="2">
    <source>
        <dbReference type="ARBA" id="ARBA00005684"/>
    </source>
</evidence>
<dbReference type="NCBIfam" id="TIGR00217">
    <property type="entry name" value="malQ"/>
    <property type="match status" value="1"/>
</dbReference>
<accession>A0A2T1M1Y0</accession>
<evidence type="ECO:0000256" key="5">
    <source>
        <dbReference type="ARBA" id="ARBA00022676"/>
    </source>
</evidence>
<dbReference type="Proteomes" id="UP000239001">
    <property type="component" value="Unassembled WGS sequence"/>
</dbReference>
<evidence type="ECO:0000313" key="12">
    <source>
        <dbReference type="Proteomes" id="UP000239001"/>
    </source>
</evidence>
<reference evidence="11 12" key="2">
    <citation type="submission" date="2018-03" db="EMBL/GenBank/DDBJ databases">
        <authorList>
            <person name="Keele B.F."/>
        </authorList>
    </citation>
    <scope>NUCLEOTIDE SEQUENCE [LARGE SCALE GENOMIC DNA]</scope>
    <source>
        <strain evidence="11 12">CCALA 016</strain>
    </source>
</reference>
<dbReference type="SUPFAM" id="SSF51445">
    <property type="entry name" value="(Trans)glycosidases"/>
    <property type="match status" value="1"/>
</dbReference>
<comment type="catalytic activity">
    <reaction evidence="1 10">
        <text>Transfers a segment of a (1-&gt;4)-alpha-D-glucan to a new position in an acceptor, which may be glucose or a (1-&gt;4)-alpha-D-glucan.</text>
        <dbReference type="EC" id="2.4.1.25"/>
    </reaction>
</comment>
<sequence>MPFPRTSGILLHPTSFPGRYGIGDLGKEAYEFVDFLVQSKQRLWQILPLGPTGYGNSPYMSFSAIAGNPLLISPDILLEKGLLQEEDLQNLPNFPLDMVDFDKVIAWKMPLLRKAAQNFALSIQALPIAARQFEGFCRGNATWLDNYALFMALLDTQGTGSWTQWSQELRHRYPDVLNQARHNLQQEIFFYQFVQYEFFEQWFALKRYANVSGIQVVGDIPIYVSQNSADVWSHPEVFKLDPNTGEALEIAGVPPDYFSATGQLWGNPIYNWDYLQSTNFDWWVRRVQSVLYIVDVIRIDHFRGLESYWSVRAGEETAINGQWVKCPGAELFEAIRSNLGTLPIIAEDLGDIDQAVLDLRDKYGFPGMKILHFGFGGDSGNPYLPFNASLNSVIYTGTHDNNTTMGWYHEDLRDYEKGRLLQYLGCASSYGISWDLIRLVLSSVANQAIIPLQDIFSLGSDARMNTPGKAEGNWSWRYRSEALTQEYSDRLGSMTTLFGRSR</sequence>
<dbReference type="AlphaFoldDB" id="A0A2T1M1Y0"/>
<protein>
    <recommendedName>
        <fullName evidence="4 10">4-alpha-glucanotransferase</fullName>
        <ecNumber evidence="3 10">2.4.1.25</ecNumber>
    </recommendedName>
    <alternativeName>
        <fullName evidence="8 10">Amylomaltase</fullName>
    </alternativeName>
    <alternativeName>
        <fullName evidence="9 10">Disproportionating enzyme</fullName>
    </alternativeName>
</protein>
<evidence type="ECO:0000256" key="4">
    <source>
        <dbReference type="ARBA" id="ARBA00020295"/>
    </source>
</evidence>
<keyword evidence="5 10" id="KW-0328">Glycosyltransferase</keyword>
<dbReference type="GO" id="GO:0004134">
    <property type="term" value="F:4-alpha-glucanotransferase activity"/>
    <property type="evidence" value="ECO:0007669"/>
    <property type="project" value="UniProtKB-EC"/>
</dbReference>
<evidence type="ECO:0000256" key="10">
    <source>
        <dbReference type="RuleBase" id="RU361207"/>
    </source>
</evidence>
<dbReference type="InterPro" id="IPR003385">
    <property type="entry name" value="Glyco_hydro_77"/>
</dbReference>
<dbReference type="PANTHER" id="PTHR32438">
    <property type="entry name" value="4-ALPHA-GLUCANOTRANSFERASE DPE1, CHLOROPLASTIC/AMYLOPLASTIC"/>
    <property type="match status" value="1"/>
</dbReference>
<dbReference type="PANTHER" id="PTHR32438:SF5">
    <property type="entry name" value="4-ALPHA-GLUCANOTRANSFERASE DPE1, CHLOROPLASTIC_AMYLOPLASTIC"/>
    <property type="match status" value="1"/>
</dbReference>
<evidence type="ECO:0000256" key="9">
    <source>
        <dbReference type="ARBA" id="ARBA00031501"/>
    </source>
</evidence>
<dbReference type="InterPro" id="IPR017853">
    <property type="entry name" value="GH"/>
</dbReference>
<dbReference type="EMBL" id="PXOH01000003">
    <property type="protein sequence ID" value="PSF38713.1"/>
    <property type="molecule type" value="Genomic_DNA"/>
</dbReference>
<evidence type="ECO:0000256" key="1">
    <source>
        <dbReference type="ARBA" id="ARBA00000439"/>
    </source>
</evidence>
<evidence type="ECO:0000313" key="11">
    <source>
        <dbReference type="EMBL" id="PSF38713.1"/>
    </source>
</evidence>
<dbReference type="Gene3D" id="3.20.20.80">
    <property type="entry name" value="Glycosidases"/>
    <property type="match status" value="1"/>
</dbReference>
<dbReference type="RefSeq" id="WP_106455635.1">
    <property type="nucleotide sequence ID" value="NZ_PXOH01000003.1"/>
</dbReference>
<proteinExistence type="inferred from homology"/>
<dbReference type="OrthoDB" id="9811841at2"/>
<evidence type="ECO:0000256" key="3">
    <source>
        <dbReference type="ARBA" id="ARBA00012560"/>
    </source>
</evidence>
<keyword evidence="12" id="KW-1185">Reference proteome</keyword>
<organism evidence="11 12">
    <name type="scientific">Aphanothece hegewaldii CCALA 016</name>
    <dbReference type="NCBI Taxonomy" id="2107694"/>
    <lineage>
        <taxon>Bacteria</taxon>
        <taxon>Bacillati</taxon>
        <taxon>Cyanobacteriota</taxon>
        <taxon>Cyanophyceae</taxon>
        <taxon>Oscillatoriophycideae</taxon>
        <taxon>Chroococcales</taxon>
        <taxon>Aphanothecaceae</taxon>
        <taxon>Aphanothece</taxon>
    </lineage>
</organism>
<keyword evidence="7 10" id="KW-0119">Carbohydrate metabolism</keyword>
<dbReference type="NCBIfam" id="NF011080">
    <property type="entry name" value="PRK14508.1-3"/>
    <property type="match status" value="1"/>
</dbReference>
<name>A0A2T1M1Y0_9CHRO</name>
<dbReference type="GO" id="GO:0005975">
    <property type="term" value="P:carbohydrate metabolic process"/>
    <property type="evidence" value="ECO:0007669"/>
    <property type="project" value="InterPro"/>
</dbReference>
<dbReference type="EC" id="2.4.1.25" evidence="3 10"/>
<comment type="similarity">
    <text evidence="2 10">Belongs to the disproportionating enzyme family.</text>
</comment>